<feature type="active site" description="Charge relay system" evidence="3">
    <location>
        <position position="235"/>
    </location>
</feature>
<proteinExistence type="inferred from homology"/>
<dbReference type="Pfam" id="PF02016">
    <property type="entry name" value="Peptidase_S66"/>
    <property type="match status" value="1"/>
</dbReference>
<dbReference type="Pfam" id="PF17676">
    <property type="entry name" value="Peptidase_S66C"/>
    <property type="match status" value="1"/>
</dbReference>
<dbReference type="PANTHER" id="PTHR30237">
    <property type="entry name" value="MURAMOYLTETRAPEPTIDE CARBOXYPEPTIDASE"/>
    <property type="match status" value="1"/>
</dbReference>
<evidence type="ECO:0000256" key="1">
    <source>
        <dbReference type="ARBA" id="ARBA00010233"/>
    </source>
</evidence>
<evidence type="ECO:0000313" key="6">
    <source>
        <dbReference type="EMBL" id="SHM97949.1"/>
    </source>
</evidence>
<dbReference type="PANTHER" id="PTHR30237:SF6">
    <property type="entry name" value="CARBOXYPEPTIDASE YOCD-RELATED"/>
    <property type="match status" value="1"/>
</dbReference>
<dbReference type="InterPro" id="IPR003507">
    <property type="entry name" value="S66_fam"/>
</dbReference>
<feature type="active site" description="Nucleophile" evidence="3">
    <location>
        <position position="114"/>
    </location>
</feature>
<feature type="domain" description="LD-carboxypeptidase N-terminal" evidence="4">
    <location>
        <begin position="14"/>
        <end position="134"/>
    </location>
</feature>
<accession>A0A1M7N354</accession>
<keyword evidence="6" id="KW-0121">Carboxypeptidase</keyword>
<evidence type="ECO:0000256" key="2">
    <source>
        <dbReference type="ARBA" id="ARBA00022801"/>
    </source>
</evidence>
<keyword evidence="6" id="KW-0645">Protease</keyword>
<dbReference type="SUPFAM" id="SSF141986">
    <property type="entry name" value="LD-carboxypeptidase A C-terminal domain-like"/>
    <property type="match status" value="1"/>
</dbReference>
<evidence type="ECO:0000259" key="5">
    <source>
        <dbReference type="Pfam" id="PF17676"/>
    </source>
</evidence>
<dbReference type="InterPro" id="IPR040449">
    <property type="entry name" value="Peptidase_S66_N"/>
</dbReference>
<comment type="similarity">
    <text evidence="1">Belongs to the peptidase S66 family.</text>
</comment>
<dbReference type="PIRSF" id="PIRSF028757">
    <property type="entry name" value="LD-carboxypeptidase"/>
    <property type="match status" value="1"/>
</dbReference>
<evidence type="ECO:0000256" key="3">
    <source>
        <dbReference type="PIRSR" id="PIRSR028757-1"/>
    </source>
</evidence>
<keyword evidence="2" id="KW-0378">Hydrolase</keyword>
<dbReference type="CDD" id="cd07062">
    <property type="entry name" value="Peptidase_S66_mccF_like"/>
    <property type="match status" value="1"/>
</dbReference>
<evidence type="ECO:0000259" key="4">
    <source>
        <dbReference type="Pfam" id="PF02016"/>
    </source>
</evidence>
<dbReference type="STRING" id="134849.SAMN05443668_102396"/>
<dbReference type="InterPro" id="IPR027478">
    <property type="entry name" value="LdcA_N"/>
</dbReference>
<dbReference type="GO" id="GO:0004180">
    <property type="term" value="F:carboxypeptidase activity"/>
    <property type="evidence" value="ECO:0007669"/>
    <property type="project" value="UniProtKB-KW"/>
</dbReference>
<dbReference type="SUPFAM" id="SSF52317">
    <property type="entry name" value="Class I glutamine amidotransferase-like"/>
    <property type="match status" value="1"/>
</dbReference>
<reference evidence="6 7" key="1">
    <citation type="submission" date="2016-11" db="EMBL/GenBank/DDBJ databases">
        <authorList>
            <person name="Jaros S."/>
            <person name="Januszkiewicz K."/>
            <person name="Wedrychowicz H."/>
        </authorList>
    </citation>
    <scope>NUCLEOTIDE SEQUENCE [LARGE SCALE GENOMIC DNA]</scope>
    <source>
        <strain evidence="6 7">DSM 46144</strain>
    </source>
</reference>
<dbReference type="AlphaFoldDB" id="A0A1M7N354"/>
<dbReference type="EMBL" id="FRCS01000002">
    <property type="protein sequence ID" value="SHM97949.1"/>
    <property type="molecule type" value="Genomic_DNA"/>
</dbReference>
<protein>
    <submittedName>
        <fullName evidence="6">Muramoyltetrapeptide carboxypeptidase LdcA (Peptidoglycan recycling)</fullName>
    </submittedName>
</protein>
<dbReference type="Gene3D" id="3.40.50.10740">
    <property type="entry name" value="Class I glutamine amidotransferase-like"/>
    <property type="match status" value="1"/>
</dbReference>
<dbReference type="InterPro" id="IPR040921">
    <property type="entry name" value="Peptidase_S66C"/>
</dbReference>
<keyword evidence="7" id="KW-1185">Reference proteome</keyword>
<name>A0A1M7N354_9ACTN</name>
<evidence type="ECO:0000313" key="7">
    <source>
        <dbReference type="Proteomes" id="UP000184440"/>
    </source>
</evidence>
<dbReference type="InterPro" id="IPR029062">
    <property type="entry name" value="Class_I_gatase-like"/>
</dbReference>
<dbReference type="Proteomes" id="UP000184440">
    <property type="component" value="Unassembled WGS sequence"/>
</dbReference>
<organism evidence="6 7">
    <name type="scientific">Cryptosporangium aurantiacum</name>
    <dbReference type="NCBI Taxonomy" id="134849"/>
    <lineage>
        <taxon>Bacteria</taxon>
        <taxon>Bacillati</taxon>
        <taxon>Actinomycetota</taxon>
        <taxon>Actinomycetes</taxon>
        <taxon>Cryptosporangiales</taxon>
        <taxon>Cryptosporangiaceae</taxon>
        <taxon>Cryptosporangium</taxon>
    </lineage>
</organism>
<dbReference type="Gene3D" id="3.50.30.60">
    <property type="entry name" value="LD-carboxypeptidase A C-terminal domain-like"/>
    <property type="match status" value="1"/>
</dbReference>
<sequence length="330" mass="35454">MTMLPRRLKAGDQIRVVAPSMSLSLLPDTIRTAAVERLRAEFGVEVTFGAHVEESGPLGTGPIAGRVADLHDAFTDPAVAGILAVIGGHHSNQLLPHLNFDLIRANPKVFCGFSDITALQGAVLAKAGLVTYSGPHFSTFAMREHNEATIEAFRRCVFEDAPVSWVPATTWTDDEWYRLQDAAEGRPAPSRNEGWWVLQPGTANGPLVGGNLCTLNLLQGTPYWPDLDGAVLVVEDDFESTVHAFARDLTSLLQTGIAVRALVVGRFQRQSGVTQELLRHIVTSAPQLAGVPVLGNVDVGHTNPLYTFPVGGSCYLAAEPGAVEIVLTRH</sequence>
<feature type="active site" description="Charge relay system" evidence="3">
    <location>
        <position position="301"/>
    </location>
</feature>
<feature type="domain" description="LD-carboxypeptidase C-terminal" evidence="5">
    <location>
        <begin position="204"/>
        <end position="315"/>
    </location>
</feature>
<gene>
    <name evidence="6" type="ORF">SAMN05443668_102396</name>
</gene>
<dbReference type="InterPro" id="IPR027461">
    <property type="entry name" value="Carboxypeptidase_A_C_sf"/>
</dbReference>